<accession>A0A3S0V8S0</accession>
<dbReference type="InterPro" id="IPR007956">
    <property type="entry name" value="Malonyl_CoA_deC_C"/>
</dbReference>
<evidence type="ECO:0000259" key="3">
    <source>
        <dbReference type="Pfam" id="PF17408"/>
    </source>
</evidence>
<feature type="region of interest" description="Disordered" evidence="1">
    <location>
        <begin position="1"/>
        <end position="34"/>
    </location>
</feature>
<dbReference type="Pfam" id="PF17408">
    <property type="entry name" value="MCD_N"/>
    <property type="match status" value="1"/>
</dbReference>
<feature type="domain" description="Malonyl-CoA decarboxylase C-terminal" evidence="2">
    <location>
        <begin position="212"/>
        <end position="492"/>
    </location>
</feature>
<protein>
    <submittedName>
        <fullName evidence="4">Malonyl-CoA decarboxylase</fullName>
    </submittedName>
</protein>
<dbReference type="OrthoDB" id="5292736at2"/>
<dbReference type="GO" id="GO:0006633">
    <property type="term" value="P:fatty acid biosynthetic process"/>
    <property type="evidence" value="ECO:0007669"/>
    <property type="project" value="InterPro"/>
</dbReference>
<dbReference type="InterPro" id="IPR038351">
    <property type="entry name" value="MCD_N_sf"/>
</dbReference>
<feature type="domain" description="Malonyl-CoA decarboxylase N-terminal" evidence="3">
    <location>
        <begin position="122"/>
        <end position="209"/>
    </location>
</feature>
<dbReference type="Pfam" id="PF05292">
    <property type="entry name" value="MCD"/>
    <property type="match status" value="1"/>
</dbReference>
<comment type="caution">
    <text evidence="4">The sequence shown here is derived from an EMBL/GenBank/DDBJ whole genome shotgun (WGS) entry which is preliminary data.</text>
</comment>
<gene>
    <name evidence="4" type="ORF">EJ913_01155</name>
</gene>
<dbReference type="RefSeq" id="WP_126994024.1">
    <property type="nucleotide sequence ID" value="NZ_JBNPXW010000001.1"/>
</dbReference>
<dbReference type="PANTHER" id="PTHR28641:SF1">
    <property type="entry name" value="MALONYL-COA DECARBOXYLASE, MITOCHONDRIAL"/>
    <property type="match status" value="1"/>
</dbReference>
<proteinExistence type="predicted"/>
<dbReference type="Gene3D" id="1.20.140.90">
    <property type="entry name" value="Malonyl-CoA decarboxylase, oligemerization domain"/>
    <property type="match status" value="1"/>
</dbReference>
<evidence type="ECO:0000256" key="1">
    <source>
        <dbReference type="SAM" id="MobiDB-lite"/>
    </source>
</evidence>
<feature type="compositionally biased region" description="Low complexity" evidence="1">
    <location>
        <begin position="10"/>
        <end position="34"/>
    </location>
</feature>
<organism evidence="4 5">
    <name type="scientific">Azospirillum doebereinerae</name>
    <dbReference type="NCBI Taxonomy" id="92933"/>
    <lineage>
        <taxon>Bacteria</taxon>
        <taxon>Pseudomonadati</taxon>
        <taxon>Pseudomonadota</taxon>
        <taxon>Alphaproteobacteria</taxon>
        <taxon>Rhodospirillales</taxon>
        <taxon>Azospirillaceae</taxon>
        <taxon>Azospirillum</taxon>
    </lineage>
</organism>
<dbReference type="AlphaFoldDB" id="A0A3S0V8S0"/>
<sequence length="524" mass="57938">MSDAPDTDTAKATAPKATATVTPDPTAPASAAPPGFFDRALDNLRTHWREIAASARGVVGAAPRTHLPKEDAERLKEQIEACLEARGGEVSARARAAQLGRTYLALDPQGRRNFLMMLARDFDVERAAVDEAMATFQAATDPVARGHAERALRRALEPPRVRLLTQFNALPEGVKFLVDLRTELMEMARGEPLLQALEDDLKNLLRSWFDVGFLEMHRITWDSPASLLEKLIKYEAVHEISGWQDLKDRLDSDRRCFAFFHPRMPNEPLIFVEVALVQGMSDNVQALLDPSAPVCDPKSADSAIFYSISNAQSGLAGISFGNFLIKRVVDGLTGEFPNIKCFATLSPIPGFRRWFDRTLDRDGDALLTNAEAERIAERLAERLSEGGETPPESGEDVPILARALAIPGWQEDEELQKRLRGPLMRIAVHYLTTARASDRRAERPGGAQARALDPVAHFHLTNGARMERLNWLADRSRKGLKQSMGLMINYRYRLGEIDANHESYSGDGRIITSSAIRSLGKAGG</sequence>
<dbReference type="InterPro" id="IPR042303">
    <property type="entry name" value="Malonyl_CoA_deC_C_sf"/>
</dbReference>
<evidence type="ECO:0000313" key="5">
    <source>
        <dbReference type="Proteomes" id="UP000280346"/>
    </source>
</evidence>
<evidence type="ECO:0000259" key="2">
    <source>
        <dbReference type="Pfam" id="PF05292"/>
    </source>
</evidence>
<dbReference type="EMBL" id="RZIJ01000001">
    <property type="protein sequence ID" value="RUQ75752.1"/>
    <property type="molecule type" value="Genomic_DNA"/>
</dbReference>
<evidence type="ECO:0000313" key="4">
    <source>
        <dbReference type="EMBL" id="RUQ75752.1"/>
    </source>
</evidence>
<name>A0A3S0V8S0_9PROT</name>
<dbReference type="Proteomes" id="UP000280346">
    <property type="component" value="Unassembled WGS sequence"/>
</dbReference>
<dbReference type="PANTHER" id="PTHR28641">
    <property type="match status" value="1"/>
</dbReference>
<dbReference type="InterPro" id="IPR035372">
    <property type="entry name" value="MCD_N"/>
</dbReference>
<dbReference type="InterPro" id="IPR038917">
    <property type="entry name" value="Malonyl_CoA_deC"/>
</dbReference>
<dbReference type="Gene3D" id="3.40.630.150">
    <property type="entry name" value="Malonyl-CoA decarboxylase, catalytic domain"/>
    <property type="match status" value="1"/>
</dbReference>
<keyword evidence="5" id="KW-1185">Reference proteome</keyword>
<dbReference type="GO" id="GO:0050080">
    <property type="term" value="F:malonyl-CoA decarboxylase activity"/>
    <property type="evidence" value="ECO:0007669"/>
    <property type="project" value="InterPro"/>
</dbReference>
<reference evidence="4 5" key="1">
    <citation type="submission" date="2018-12" db="EMBL/GenBank/DDBJ databases">
        <authorList>
            <person name="Yang Y."/>
        </authorList>
    </citation>
    <scope>NUCLEOTIDE SEQUENCE [LARGE SCALE GENOMIC DNA]</scope>
    <source>
        <strain evidence="4 5">GSF71</strain>
    </source>
</reference>